<dbReference type="GO" id="GO:0003729">
    <property type="term" value="F:mRNA binding"/>
    <property type="evidence" value="ECO:0000318"/>
    <property type="project" value="GO_Central"/>
</dbReference>
<dbReference type="GO" id="GO:0006397">
    <property type="term" value="P:mRNA processing"/>
    <property type="evidence" value="ECO:0000318"/>
    <property type="project" value="GO_Central"/>
</dbReference>
<sequence length="1103" mass="122896">MSTSSLRVQHRGSIHHNRPPYAVEIPTRRCYHHNLPRVSPLHSWCEPSVSSTSAITVSHWPIIHQQLHHPLSTLTNSDDESTHDDEHSLHANVHYILSKKVPIGRMNNNNLQKARSFLSIVSKWDNEKGARLSEALLERIYDEYSRGGNHNAMVDTEMYNICLNAWNRSGVDGGTIVRRVEGIVSRMEERYDNGDDEYSYLARPDRFSYNCLINTYSKWDEDSADKVEAVLEKMNRLAVEAALSEASLEREYVELIRPDSITYNSLMNYYATRKNQPFSAQHAEDTLLKMSDLSQQLGSGIQMDATSFNIVLKAWSNSGGGMAGAQRAEAVLRMMMKLYNQGHESVQPTTVSFSTVINAFSKVAKEDAHTAVEKAMGLLDVLEGISIPDPENINSCYNAAANVIVKTGVKNAGDKVIELMERMKNVDAAPDERMYVSCIEAYAREGEETSFKRAKALITEMVEDPQLKTDSVVFNVLLDALTKDNSEKSLMKAQDIMTMMEHIGGDSRPDLTSYSIMISALNRSSSKDGERKAVDYLRSMLRSYTTDRYDKAMPNSFVFNCTLSMLARCKEDWVDDVIYKTLMSMESQQKRGNTTVIPDTITYNIVIGKLAKMSTKDNAKKVMKLLTSMEEREKDGNVDVAPDIITYTNVMKVQEKLDPRRAASIASSFLERAISNNIRVPMDRVGFRSLLIALSRSDKFEHAVTARKAWEWIERSSKRKNELLDADMCNLILIAFSRTNSAEAVNEVLSFLSCRIKRFKDGDQTTILPSILGFSAALSTLSTANRMSDALGLLDVLNVLSKGDKPQLRPDKGCYTAILAPLSRKHSNNDSNAIQAQTVLNLMRGEFDKIPTEVINAAINACAWTSGNPIVQRRAIEISFGIFQQAREAESVDAVTFGLMIKTCMRLASDDETRFKLVATVTEHSPQPRYLPTNKMTRMNNSVMAVMLWVFLSAQGCTAFSTPSLHRQSATTVTVGNRLPCTTLSATSSDDETSQSLTSRRKWTRNILSSVIAYGAAATILGLPKPESAHAASDGEATIYKTGKAPIIPGQKPKDKGDTKGTKKDPSFLRSVSDCKHDLLLNVYRRVKISVAQLMSNCNGGLL</sequence>
<reference evidence="2 3" key="1">
    <citation type="journal article" date="2004" name="Science">
        <title>The genome of the diatom Thalassiosira pseudonana: ecology, evolution, and metabolism.</title>
        <authorList>
            <person name="Armbrust E.V."/>
            <person name="Berges J.A."/>
            <person name="Bowler C."/>
            <person name="Green B.R."/>
            <person name="Martinez D."/>
            <person name="Putnam N.H."/>
            <person name="Zhou S."/>
            <person name="Allen A.E."/>
            <person name="Apt K.E."/>
            <person name="Bechner M."/>
            <person name="Brzezinski M.A."/>
            <person name="Chaal B.K."/>
            <person name="Chiovitti A."/>
            <person name="Davis A.K."/>
            <person name="Demarest M.S."/>
            <person name="Detter J.C."/>
            <person name="Glavina T."/>
            <person name="Goodstein D."/>
            <person name="Hadi M.Z."/>
            <person name="Hellsten U."/>
            <person name="Hildebrand M."/>
            <person name="Jenkins B.D."/>
            <person name="Jurka J."/>
            <person name="Kapitonov V.V."/>
            <person name="Kroger N."/>
            <person name="Lau W.W."/>
            <person name="Lane T.W."/>
            <person name="Larimer F.W."/>
            <person name="Lippmeier J.C."/>
            <person name="Lucas S."/>
            <person name="Medina M."/>
            <person name="Montsant A."/>
            <person name="Obornik M."/>
            <person name="Parker M.S."/>
            <person name="Palenik B."/>
            <person name="Pazour G.J."/>
            <person name="Richardson P.M."/>
            <person name="Rynearson T.A."/>
            <person name="Saito M.A."/>
            <person name="Schwartz D.C."/>
            <person name="Thamatrakoln K."/>
            <person name="Valentin K."/>
            <person name="Vardi A."/>
            <person name="Wilkerson F.P."/>
            <person name="Rokhsar D.S."/>
        </authorList>
    </citation>
    <scope>NUCLEOTIDE SEQUENCE [LARGE SCALE GENOMIC DNA]</scope>
    <source>
        <strain evidence="2 3">CCMP1335</strain>
    </source>
</reference>
<dbReference type="STRING" id="35128.B8C1Z2"/>
<dbReference type="AlphaFoldDB" id="B8C1Z2"/>
<evidence type="ECO:0000313" key="3">
    <source>
        <dbReference type="Proteomes" id="UP000001449"/>
    </source>
</evidence>
<dbReference type="eggNOG" id="KOG4197">
    <property type="taxonomic scope" value="Eukaryota"/>
</dbReference>
<organism evidence="2 3">
    <name type="scientific">Thalassiosira pseudonana</name>
    <name type="common">Marine diatom</name>
    <name type="synonym">Cyclotella nana</name>
    <dbReference type="NCBI Taxonomy" id="35128"/>
    <lineage>
        <taxon>Eukaryota</taxon>
        <taxon>Sar</taxon>
        <taxon>Stramenopiles</taxon>
        <taxon>Ochrophyta</taxon>
        <taxon>Bacillariophyta</taxon>
        <taxon>Coscinodiscophyceae</taxon>
        <taxon>Thalassiosirophycidae</taxon>
        <taxon>Thalassiosirales</taxon>
        <taxon>Thalassiosiraceae</taxon>
        <taxon>Thalassiosira</taxon>
    </lineage>
</organism>
<dbReference type="HOGENOM" id="CLU_282941_0_0_1"/>
<dbReference type="OMA" id="AINACAW"/>
<protein>
    <recommendedName>
        <fullName evidence="4">Pentacotripeptide-repeat region of PRORP domain-containing protein</fullName>
    </recommendedName>
</protein>
<dbReference type="GeneID" id="7449670"/>
<dbReference type="PANTHER" id="PTHR47938">
    <property type="entry name" value="RESPIRATORY COMPLEX I CHAPERONE (CIA84), PUTATIVE (AFU_ORTHOLOGUE AFUA_2G06020)-RELATED"/>
    <property type="match status" value="1"/>
</dbReference>
<dbReference type="PaxDb" id="35128-Thaps22585"/>
<feature type="compositionally biased region" description="Basic and acidic residues" evidence="1">
    <location>
        <begin position="1052"/>
        <end position="1067"/>
    </location>
</feature>
<evidence type="ECO:0000256" key="1">
    <source>
        <dbReference type="SAM" id="MobiDB-lite"/>
    </source>
</evidence>
<reference evidence="2 3" key="2">
    <citation type="journal article" date="2008" name="Nature">
        <title>The Phaeodactylum genome reveals the evolutionary history of diatom genomes.</title>
        <authorList>
            <person name="Bowler C."/>
            <person name="Allen A.E."/>
            <person name="Badger J.H."/>
            <person name="Grimwood J."/>
            <person name="Jabbari K."/>
            <person name="Kuo A."/>
            <person name="Maheswari U."/>
            <person name="Martens C."/>
            <person name="Maumus F."/>
            <person name="Otillar R.P."/>
            <person name="Rayko E."/>
            <person name="Salamov A."/>
            <person name="Vandepoele K."/>
            <person name="Beszteri B."/>
            <person name="Gruber A."/>
            <person name="Heijde M."/>
            <person name="Katinka M."/>
            <person name="Mock T."/>
            <person name="Valentin K."/>
            <person name="Verret F."/>
            <person name="Berges J.A."/>
            <person name="Brownlee C."/>
            <person name="Cadoret J.P."/>
            <person name="Chiovitti A."/>
            <person name="Choi C.J."/>
            <person name="Coesel S."/>
            <person name="De Martino A."/>
            <person name="Detter J.C."/>
            <person name="Durkin C."/>
            <person name="Falciatore A."/>
            <person name="Fournet J."/>
            <person name="Haruta M."/>
            <person name="Huysman M.J."/>
            <person name="Jenkins B.D."/>
            <person name="Jiroutova K."/>
            <person name="Jorgensen R.E."/>
            <person name="Joubert Y."/>
            <person name="Kaplan A."/>
            <person name="Kroger N."/>
            <person name="Kroth P.G."/>
            <person name="La Roche J."/>
            <person name="Lindquist E."/>
            <person name="Lommer M."/>
            <person name="Martin-Jezequel V."/>
            <person name="Lopez P.J."/>
            <person name="Lucas S."/>
            <person name="Mangogna M."/>
            <person name="McGinnis K."/>
            <person name="Medlin L.K."/>
            <person name="Montsant A."/>
            <person name="Oudot-Le Secq M.P."/>
            <person name="Napoli C."/>
            <person name="Obornik M."/>
            <person name="Parker M.S."/>
            <person name="Petit J.L."/>
            <person name="Porcel B.M."/>
            <person name="Poulsen N."/>
            <person name="Robison M."/>
            <person name="Rychlewski L."/>
            <person name="Rynearson T.A."/>
            <person name="Schmutz J."/>
            <person name="Shapiro H."/>
            <person name="Siaut M."/>
            <person name="Stanley M."/>
            <person name="Sussman M.R."/>
            <person name="Taylor A.R."/>
            <person name="Vardi A."/>
            <person name="von Dassow P."/>
            <person name="Vyverman W."/>
            <person name="Willis A."/>
            <person name="Wyrwicz L.S."/>
            <person name="Rokhsar D.S."/>
            <person name="Weissenbach J."/>
            <person name="Armbrust E.V."/>
            <person name="Green B.R."/>
            <person name="Van de Peer Y."/>
            <person name="Grigoriev I.V."/>
        </authorList>
    </citation>
    <scope>NUCLEOTIDE SEQUENCE [LARGE SCALE GENOMIC DNA]</scope>
    <source>
        <strain evidence="2 3">CCMP1335</strain>
    </source>
</reference>
<dbReference type="Proteomes" id="UP000001449">
    <property type="component" value="Chromosome 5"/>
</dbReference>
<dbReference type="GO" id="GO:0005737">
    <property type="term" value="C:cytoplasm"/>
    <property type="evidence" value="ECO:0000318"/>
    <property type="project" value="GO_Central"/>
</dbReference>
<proteinExistence type="predicted"/>
<evidence type="ECO:0000313" key="2">
    <source>
        <dbReference type="EMBL" id="EED92303.1"/>
    </source>
</evidence>
<name>B8C1Z2_THAPS</name>
<feature type="region of interest" description="Disordered" evidence="1">
    <location>
        <begin position="1042"/>
        <end position="1067"/>
    </location>
</feature>
<dbReference type="PANTHER" id="PTHR47938:SF35">
    <property type="entry name" value="PENTATRICOPEPTIDE REPEAT-CONTAINING PROTEIN 4, MITOCHONDRIAL-RELATED"/>
    <property type="match status" value="1"/>
</dbReference>
<dbReference type="RefSeq" id="XP_002290551.1">
    <property type="nucleotide sequence ID" value="XM_002290515.1"/>
</dbReference>
<dbReference type="InParanoid" id="B8C1Z2"/>
<gene>
    <name evidence="2" type="ORF">THAPSDRAFT_22585</name>
</gene>
<keyword evidence="3" id="KW-1185">Reference proteome</keyword>
<accession>B8C1Z2</accession>
<evidence type="ECO:0008006" key="4">
    <source>
        <dbReference type="Google" id="ProtNLM"/>
    </source>
</evidence>
<dbReference type="InterPro" id="IPR011990">
    <property type="entry name" value="TPR-like_helical_dom_sf"/>
</dbReference>
<dbReference type="Gene3D" id="1.25.40.10">
    <property type="entry name" value="Tetratricopeptide repeat domain"/>
    <property type="match status" value="3"/>
</dbReference>
<dbReference type="EMBL" id="CM000642">
    <property type="protein sequence ID" value="EED92303.1"/>
    <property type="molecule type" value="Genomic_DNA"/>
</dbReference>
<dbReference type="KEGG" id="tps:THAPSDRAFT_22585"/>